<dbReference type="EMBL" id="JAGSPN010000005">
    <property type="protein sequence ID" value="MBR7782227.1"/>
    <property type="molecule type" value="Genomic_DNA"/>
</dbReference>
<dbReference type="InterPro" id="IPR016047">
    <property type="entry name" value="M23ase_b-sheet_dom"/>
</dbReference>
<dbReference type="PANTHER" id="PTHR21666">
    <property type="entry name" value="PEPTIDASE-RELATED"/>
    <property type="match status" value="1"/>
</dbReference>
<evidence type="ECO:0000259" key="4">
    <source>
        <dbReference type="Pfam" id="PF01551"/>
    </source>
</evidence>
<feature type="compositionally biased region" description="Basic and acidic residues" evidence="2">
    <location>
        <begin position="267"/>
        <end position="280"/>
    </location>
</feature>
<dbReference type="FunFam" id="2.70.70.10:FF:000003">
    <property type="entry name" value="Murein hydrolase activator EnvC"/>
    <property type="match status" value="1"/>
</dbReference>
<dbReference type="Gene3D" id="6.10.250.3150">
    <property type="match status" value="1"/>
</dbReference>
<evidence type="ECO:0000256" key="1">
    <source>
        <dbReference type="SAM" id="Coils"/>
    </source>
</evidence>
<dbReference type="Proteomes" id="UP000680067">
    <property type="component" value="Unassembled WGS sequence"/>
</dbReference>
<organism evidence="5 6">
    <name type="scientific">Undibacterium luofuense</name>
    <dbReference type="NCBI Taxonomy" id="2828733"/>
    <lineage>
        <taxon>Bacteria</taxon>
        <taxon>Pseudomonadati</taxon>
        <taxon>Pseudomonadota</taxon>
        <taxon>Betaproteobacteria</taxon>
        <taxon>Burkholderiales</taxon>
        <taxon>Oxalobacteraceae</taxon>
        <taxon>Undibacterium</taxon>
    </lineage>
</organism>
<comment type="caution">
    <text evidence="5">The sequence shown here is derived from an EMBL/GenBank/DDBJ whole genome shotgun (WGS) entry which is preliminary data.</text>
</comment>
<dbReference type="Pfam" id="PF01551">
    <property type="entry name" value="Peptidase_M23"/>
    <property type="match status" value="1"/>
</dbReference>
<keyword evidence="1" id="KW-0175">Coiled coil</keyword>
<dbReference type="SUPFAM" id="SSF51261">
    <property type="entry name" value="Duplicated hybrid motif"/>
    <property type="match status" value="1"/>
</dbReference>
<keyword evidence="3" id="KW-0732">Signal</keyword>
<dbReference type="InterPro" id="IPR011055">
    <property type="entry name" value="Dup_hybrid_motif"/>
</dbReference>
<sequence>MRSLILCLSLAGAVSAALAASPSRTQQKARAEADRAELQQQLKALKADISKTENAKDHAADALAESERAVSEANRSLRDLQSEQADTETRLQQLYAKRAALEAEVEKQKQRLSGFLKRQYMHGDSDRMKLLLSGDNPNRINRDLQYMGYVSQTQAKMIDGLRSSLKAVEQNTLETQQVKTELDEITEEEKEHKAALEREKKKHATLVTQLSDKLYTQRRQADNLQKDEQRLTQLVGKLNQLIEEQIKAEKARAEREEKLRQERLAAQKEKERLAELERRKNATRPSEGNKPAPSKPIKPAEPEEPVREVRSSIPAAGEFDKLKGQMRLPVRGDILAKFGSRRGDGPTWKGLFIKAPEGSEVRAVAPGKVIFADWYKGYGNMVIVGHGDKYMSIYGNNQSVLKHVGDTVKAGDVIASAGSSGANEESGLYFEIRREGRAFDPLNWISVK</sequence>
<evidence type="ECO:0000256" key="3">
    <source>
        <dbReference type="SAM" id="SignalP"/>
    </source>
</evidence>
<evidence type="ECO:0000256" key="2">
    <source>
        <dbReference type="SAM" id="MobiDB-lite"/>
    </source>
</evidence>
<dbReference type="PANTHER" id="PTHR21666:SF270">
    <property type="entry name" value="MUREIN HYDROLASE ACTIVATOR ENVC"/>
    <property type="match status" value="1"/>
</dbReference>
<evidence type="ECO:0000313" key="5">
    <source>
        <dbReference type="EMBL" id="MBR7782227.1"/>
    </source>
</evidence>
<accession>A0A941DMG5</accession>
<reference evidence="5" key="1">
    <citation type="submission" date="2021-04" db="EMBL/GenBank/DDBJ databases">
        <title>novel species isolated from subtropical streams in China.</title>
        <authorList>
            <person name="Lu H."/>
        </authorList>
    </citation>
    <scope>NUCLEOTIDE SEQUENCE</scope>
    <source>
        <strain evidence="5">LFS511W</strain>
    </source>
</reference>
<feature type="region of interest" description="Disordered" evidence="2">
    <location>
        <begin position="267"/>
        <end position="310"/>
    </location>
</feature>
<dbReference type="CDD" id="cd12797">
    <property type="entry name" value="M23_peptidase"/>
    <property type="match status" value="1"/>
</dbReference>
<dbReference type="Gene3D" id="2.70.70.10">
    <property type="entry name" value="Glucose Permease (Domain IIA)"/>
    <property type="match status" value="1"/>
</dbReference>
<dbReference type="AlphaFoldDB" id="A0A941DMG5"/>
<proteinExistence type="predicted"/>
<feature type="coiled-coil region" evidence="1">
    <location>
        <begin position="28"/>
        <end position="118"/>
    </location>
</feature>
<feature type="compositionally biased region" description="Basic and acidic residues" evidence="2">
    <location>
        <begin position="298"/>
        <end position="310"/>
    </location>
</feature>
<feature type="chain" id="PRO_5038061807" evidence="3">
    <location>
        <begin position="20"/>
        <end position="448"/>
    </location>
</feature>
<dbReference type="InterPro" id="IPR050570">
    <property type="entry name" value="Cell_wall_metabolism_enzyme"/>
</dbReference>
<feature type="domain" description="M23ase beta-sheet core" evidence="4">
    <location>
        <begin position="348"/>
        <end position="441"/>
    </location>
</feature>
<protein>
    <submittedName>
        <fullName evidence="5">Peptidoglycan DD-metalloendopeptidase family protein</fullName>
    </submittedName>
</protein>
<gene>
    <name evidence="5" type="ORF">KDM89_08745</name>
</gene>
<dbReference type="RefSeq" id="WP_212687564.1">
    <property type="nucleotide sequence ID" value="NZ_JAGSPN010000005.1"/>
</dbReference>
<name>A0A941DMG5_9BURK</name>
<keyword evidence="6" id="KW-1185">Reference proteome</keyword>
<dbReference type="GO" id="GO:0004222">
    <property type="term" value="F:metalloendopeptidase activity"/>
    <property type="evidence" value="ECO:0007669"/>
    <property type="project" value="TreeGrafter"/>
</dbReference>
<evidence type="ECO:0000313" key="6">
    <source>
        <dbReference type="Proteomes" id="UP000680067"/>
    </source>
</evidence>
<feature type="signal peptide" evidence="3">
    <location>
        <begin position="1"/>
        <end position="19"/>
    </location>
</feature>